<feature type="transmembrane region" description="Helical" evidence="1">
    <location>
        <begin position="77"/>
        <end position="105"/>
    </location>
</feature>
<dbReference type="STRING" id="859194.MHF_0315"/>
<proteinExistence type="predicted"/>
<feature type="transmembrane region" description="Helical" evidence="1">
    <location>
        <begin position="39"/>
        <end position="57"/>
    </location>
</feature>
<organism evidence="2 3">
    <name type="scientific">Mycoplasma haemofelis (strain Ohio2)</name>
    <dbReference type="NCBI Taxonomy" id="859194"/>
    <lineage>
        <taxon>Bacteria</taxon>
        <taxon>Bacillati</taxon>
        <taxon>Mycoplasmatota</taxon>
        <taxon>Mollicutes</taxon>
        <taxon>Mycoplasmataceae</taxon>
        <taxon>Mycoplasma</taxon>
    </lineage>
</organism>
<evidence type="ECO:0000313" key="2">
    <source>
        <dbReference type="EMBL" id="AEG72594.1"/>
    </source>
</evidence>
<dbReference type="KEGG" id="mhf:MHF_0315"/>
<dbReference type="BioCyc" id="MHAE859194:G1GR7-311-MONOMER"/>
<accession>F6FGS1</accession>
<evidence type="ECO:0000313" key="3">
    <source>
        <dbReference type="Proteomes" id="UP000007952"/>
    </source>
</evidence>
<dbReference type="EMBL" id="CP002808">
    <property type="protein sequence ID" value="AEG72594.1"/>
    <property type="molecule type" value="Genomic_DNA"/>
</dbReference>
<evidence type="ECO:0000256" key="1">
    <source>
        <dbReference type="SAM" id="Phobius"/>
    </source>
</evidence>
<dbReference type="HOGENOM" id="CLU_1592754_0_0_14"/>
<keyword evidence="1" id="KW-0812">Transmembrane</keyword>
<reference evidence="2 3" key="1">
    <citation type="journal article" date="2011" name="J. Bacteriol.">
        <title>Complete genome sequences of two hemotropic Mycoplasmas, Mycoplasma haemofelis strain Ohio2 and Mycoplasma suis strain Illinois.</title>
        <authorList>
            <person name="Messick J.B."/>
            <person name="Santos A.P."/>
            <person name="Guimaraes A.M."/>
        </authorList>
    </citation>
    <scope>NUCLEOTIDE SEQUENCE [LARGE SCALE GENOMIC DNA]</scope>
    <source>
        <strain evidence="2 3">Ohio2</strain>
    </source>
</reference>
<dbReference type="Proteomes" id="UP000007952">
    <property type="component" value="Chromosome"/>
</dbReference>
<keyword evidence="1" id="KW-0472">Membrane</keyword>
<gene>
    <name evidence="2" type="ordered locus">MHF_0315</name>
</gene>
<dbReference type="AlphaFoldDB" id="F6FGS1"/>
<name>F6FGS1_MYCHI</name>
<reference key="2">
    <citation type="submission" date="2011-05" db="EMBL/GenBank/DDBJ databases">
        <title>The Genome of Mycoplasma haemofelis Strain Ohio2, a pathogenic hemoplasma of the cat.</title>
        <authorList>
            <person name="Santos A.P."/>
            <person name="Guimaraes A.M.S."/>
            <person name="SanMiguel P.J."/>
            <person name="Martin S.W."/>
            <person name="Messick J.B."/>
        </authorList>
    </citation>
    <scope>NUCLEOTIDE SEQUENCE</scope>
    <source>
        <strain>Ohio2</strain>
    </source>
</reference>
<protein>
    <submittedName>
        <fullName evidence="2">Uncharacterized protein</fullName>
    </submittedName>
</protein>
<sequence length="167" mass="18588">MGLNSESVTYVRIEREVDDPWSEFIIRSRNLVSFWKKSLIFEVVGNVGVLLFLYRLLDPQQSNSSSSIPDLLKTLLLMVAMVWAIASIVILVMGIVKVITTFLCINRALDQYPDVKARCLLSECRASLIGVASSTIICSLAGCSIAGYLVPLALKFCYYKTCKEIIP</sequence>
<feature type="transmembrane region" description="Helical" evidence="1">
    <location>
        <begin position="126"/>
        <end position="150"/>
    </location>
</feature>
<keyword evidence="1" id="KW-1133">Transmembrane helix</keyword>